<proteinExistence type="predicted"/>
<reference evidence="3" key="1">
    <citation type="submission" date="2022-11" db="EMBL/GenBank/DDBJ databases">
        <title>Lacinutrix neustonica HL-RS19T sp. nov., isolated from the surface microlayer sample of brackish Lake Shihwa.</title>
        <authorList>
            <person name="Choi J.Y."/>
            <person name="Hwang C.Y."/>
        </authorList>
    </citation>
    <scope>NUCLEOTIDE SEQUENCE</scope>
    <source>
        <strain evidence="3">HL-RS19</strain>
    </source>
</reference>
<dbReference type="InterPro" id="IPR028983">
    <property type="entry name" value="PA2201-like_C"/>
</dbReference>
<dbReference type="AlphaFoldDB" id="A0A9E8MUP4"/>
<gene>
    <name evidence="3" type="ORF">N7U66_18825</name>
</gene>
<dbReference type="Pfam" id="PF08929">
    <property type="entry name" value="PoNi_C"/>
    <property type="match status" value="1"/>
</dbReference>
<dbReference type="KEGG" id="lnu:N7U66_18825"/>
<evidence type="ECO:0000313" key="4">
    <source>
        <dbReference type="Proteomes" id="UP001164705"/>
    </source>
</evidence>
<name>A0A9E8MUP4_9FLAO</name>
<evidence type="ECO:0000259" key="1">
    <source>
        <dbReference type="Pfam" id="PF08928"/>
    </source>
</evidence>
<dbReference type="InterPro" id="IPR015024">
    <property type="entry name" value="PoNi_N"/>
</dbReference>
<evidence type="ECO:0000259" key="2">
    <source>
        <dbReference type="Pfam" id="PF08929"/>
    </source>
</evidence>
<evidence type="ECO:0000313" key="3">
    <source>
        <dbReference type="EMBL" id="WAC01888.1"/>
    </source>
</evidence>
<dbReference type="Proteomes" id="UP001164705">
    <property type="component" value="Chromosome"/>
</dbReference>
<dbReference type="SUPFAM" id="SSF140731">
    <property type="entry name" value="PA2201 C-terminal domain-like"/>
    <property type="match status" value="1"/>
</dbReference>
<dbReference type="RefSeq" id="WP_267676486.1">
    <property type="nucleotide sequence ID" value="NZ_CP113088.1"/>
</dbReference>
<protein>
    <submittedName>
        <fullName evidence="3">DUF1911 domain-containing protein</fullName>
    </submittedName>
</protein>
<dbReference type="InterPro" id="IPR015025">
    <property type="entry name" value="PoNi_C"/>
</dbReference>
<dbReference type="Pfam" id="PF08928">
    <property type="entry name" value="PoNi_N"/>
    <property type="match status" value="1"/>
</dbReference>
<accession>A0A9E8MUP4</accession>
<dbReference type="Gene3D" id="1.10.3920.10">
    <property type="entry name" value="PA2201 C-terminal domain-like"/>
    <property type="match status" value="1"/>
</dbReference>
<feature type="domain" description="PoNi C-terminal" evidence="2">
    <location>
        <begin position="144"/>
        <end position="256"/>
    </location>
</feature>
<organism evidence="3 4">
    <name type="scientific">Lacinutrix neustonica</name>
    <dbReference type="NCBI Taxonomy" id="2980107"/>
    <lineage>
        <taxon>Bacteria</taxon>
        <taxon>Pseudomonadati</taxon>
        <taxon>Bacteroidota</taxon>
        <taxon>Flavobacteriia</taxon>
        <taxon>Flavobacteriales</taxon>
        <taxon>Flavobacteriaceae</taxon>
        <taxon>Lacinutrix</taxon>
    </lineage>
</organism>
<feature type="domain" description="PoNi N-terminal" evidence="1">
    <location>
        <begin position="2"/>
        <end position="127"/>
    </location>
</feature>
<keyword evidence="4" id="KW-1185">Reference proteome</keyword>
<sequence>MRDTLKNKEYFDEFIDILYQRIEKRISKINNSEIKLERIDIVKGSMSYGFLSILRAKYSRGDEMFSEDVRRDCENAITLMYEASNSKSQNILHYIEEKEVKYLKQYTLQFHIDMIDMLSFGVLLNISIDCFQLIMNKIDKDGIKDFLYEFLIQSRITNRKKIEKENFQEFSWYRDRFKKLKDIINIDDKNTAQTMLKSFLETSWYDSLKDSNLYNQHMRVGGNYLGYYCYIAAAIVKIKNLDDSSFRDNRYYPKDLIKF</sequence>
<dbReference type="EMBL" id="CP113088">
    <property type="protein sequence ID" value="WAC01888.1"/>
    <property type="molecule type" value="Genomic_DNA"/>
</dbReference>